<proteinExistence type="inferred from homology"/>
<dbReference type="eggNOG" id="KOG0988">
    <property type="taxonomic scope" value="Eukaryota"/>
</dbReference>
<reference evidence="5 6" key="1">
    <citation type="journal article" date="2011" name="Genome Biol.">
        <title>Comparative genome sequence analysis underscores mycoparasitism as the ancestral life style of Trichoderma.</title>
        <authorList>
            <person name="Kubicek C.P."/>
            <person name="Herrera-Estrella A."/>
            <person name="Seidl-Seiboth V."/>
            <person name="Martinez D.A."/>
            <person name="Druzhinina I.S."/>
            <person name="Thon M."/>
            <person name="Zeilinger S."/>
            <person name="Casas-Flores S."/>
            <person name="Horwitz B.A."/>
            <person name="Mukherjee P.K."/>
            <person name="Mukherjee M."/>
            <person name="Kredics L."/>
            <person name="Alcaraz L.D."/>
            <person name="Aerts A."/>
            <person name="Antal Z."/>
            <person name="Atanasova L."/>
            <person name="Cervantes-Badillo M.G."/>
            <person name="Challacombe J."/>
            <person name="Chertkov O."/>
            <person name="McCluskey K."/>
            <person name="Coulpier F."/>
            <person name="Deshpande N."/>
            <person name="von Doehren H."/>
            <person name="Ebbole D.J."/>
            <person name="Esquivel-Naranjo E.U."/>
            <person name="Fekete E."/>
            <person name="Flipphi M."/>
            <person name="Glaser F."/>
            <person name="Gomez-Rodriguez E.Y."/>
            <person name="Gruber S."/>
            <person name="Han C."/>
            <person name="Henrissat B."/>
            <person name="Hermosa R."/>
            <person name="Hernandez-Onate M."/>
            <person name="Karaffa L."/>
            <person name="Kosti I."/>
            <person name="Le Crom S."/>
            <person name="Lindquist E."/>
            <person name="Lucas S."/>
            <person name="Luebeck M."/>
            <person name="Luebeck P.S."/>
            <person name="Margeot A."/>
            <person name="Metz B."/>
            <person name="Misra M."/>
            <person name="Nevalainen H."/>
            <person name="Omann M."/>
            <person name="Packer N."/>
            <person name="Perrone G."/>
            <person name="Uresti-Rivera E.E."/>
            <person name="Salamov A."/>
            <person name="Schmoll M."/>
            <person name="Seiboth B."/>
            <person name="Shapiro H."/>
            <person name="Sukno S."/>
            <person name="Tamayo-Ramos J.A."/>
            <person name="Tisch D."/>
            <person name="Wiest A."/>
            <person name="Wilkinson H.H."/>
            <person name="Zhang M."/>
            <person name="Coutinho P.M."/>
            <person name="Kenerley C.M."/>
            <person name="Monte E."/>
            <person name="Baker S.E."/>
            <person name="Grigoriev I.V."/>
        </authorList>
    </citation>
    <scope>NUCLEOTIDE SEQUENCE [LARGE SCALE GENOMIC DNA]</scope>
    <source>
        <strain evidence="6">ATCC 20476 / IMI 206040</strain>
    </source>
</reference>
<feature type="region of interest" description="Disordered" evidence="2">
    <location>
        <begin position="149"/>
        <end position="173"/>
    </location>
</feature>
<keyword evidence="6" id="KW-1185">Reference proteome</keyword>
<feature type="region of interest" description="Disordered" evidence="2">
    <location>
        <begin position="210"/>
        <end position="262"/>
    </location>
</feature>
<keyword evidence="1" id="KW-0694">RNA-binding</keyword>
<comment type="catalytic activity">
    <reaction evidence="1">
        <text>RNA(n) + a ribonucleoside 5'-triphosphate = RNA(n+1) + diphosphate</text>
        <dbReference type="Rhea" id="RHEA:21248"/>
        <dbReference type="Rhea" id="RHEA-COMP:14527"/>
        <dbReference type="Rhea" id="RHEA-COMP:17342"/>
        <dbReference type="ChEBI" id="CHEBI:33019"/>
        <dbReference type="ChEBI" id="CHEBI:61557"/>
        <dbReference type="ChEBI" id="CHEBI:140395"/>
        <dbReference type="EC" id="2.7.7.48"/>
    </reaction>
</comment>
<dbReference type="GeneID" id="25783276"/>
<organism evidence="5 6">
    <name type="scientific">Hypocrea atroviridis (strain ATCC 20476 / IMI 206040)</name>
    <name type="common">Trichoderma atroviride</name>
    <dbReference type="NCBI Taxonomy" id="452589"/>
    <lineage>
        <taxon>Eukaryota</taxon>
        <taxon>Fungi</taxon>
        <taxon>Dikarya</taxon>
        <taxon>Ascomycota</taxon>
        <taxon>Pezizomycotina</taxon>
        <taxon>Sordariomycetes</taxon>
        <taxon>Hypocreomycetidae</taxon>
        <taxon>Hypocreales</taxon>
        <taxon>Hypocreaceae</taxon>
        <taxon>Trichoderma</taxon>
    </lineage>
</organism>
<evidence type="ECO:0000256" key="1">
    <source>
        <dbReference type="RuleBase" id="RU363098"/>
    </source>
</evidence>
<evidence type="ECO:0000256" key="2">
    <source>
        <dbReference type="SAM" id="MobiDB-lite"/>
    </source>
</evidence>
<dbReference type="KEGG" id="tatv:25783276"/>
<dbReference type="GO" id="GO:0031380">
    <property type="term" value="C:nuclear RNA-directed RNA polymerase complex"/>
    <property type="evidence" value="ECO:0007669"/>
    <property type="project" value="TreeGrafter"/>
</dbReference>
<comment type="similarity">
    <text evidence="1">Belongs to the RdRP family.</text>
</comment>
<name>G9NRF8_HYPAI</name>
<evidence type="ECO:0000259" key="4">
    <source>
        <dbReference type="Pfam" id="PF25358"/>
    </source>
</evidence>
<evidence type="ECO:0000259" key="3">
    <source>
        <dbReference type="Pfam" id="PF05183"/>
    </source>
</evidence>
<feature type="compositionally biased region" description="Basic and acidic residues" evidence="2">
    <location>
        <begin position="1123"/>
        <end position="1132"/>
    </location>
</feature>
<protein>
    <recommendedName>
        <fullName evidence="1">RNA-dependent RNA polymerase</fullName>
        <ecNumber evidence="1">2.7.7.48</ecNumber>
    </recommendedName>
</protein>
<feature type="compositionally biased region" description="Low complexity" evidence="2">
    <location>
        <begin position="224"/>
        <end position="262"/>
    </location>
</feature>
<feature type="domain" description="RdRP-like PH" evidence="4">
    <location>
        <begin position="266"/>
        <end position="407"/>
    </location>
</feature>
<dbReference type="OrthoDB" id="6513042at2759"/>
<feature type="domain" description="RDRP core" evidence="3">
    <location>
        <begin position="561"/>
        <end position="1164"/>
    </location>
</feature>
<gene>
    <name evidence="5" type="ORF">TRIATDRAFT_317554</name>
</gene>
<dbReference type="EC" id="2.7.7.48" evidence="1"/>
<dbReference type="InterPro" id="IPR007855">
    <property type="entry name" value="RDRP"/>
</dbReference>
<dbReference type="PANTHER" id="PTHR23079:SF17">
    <property type="entry name" value="RNA-DEPENDENT RNA POLYMERASE"/>
    <property type="match status" value="1"/>
</dbReference>
<dbReference type="InterPro" id="IPR057503">
    <property type="entry name" value="PH_RdRP"/>
</dbReference>
<dbReference type="InterPro" id="IPR057596">
    <property type="entry name" value="RDRP_core"/>
</dbReference>
<sequence length="1395" mass="156942">MLYATPPHACCRGSANGAVVELAWDEPGSTPQLTLSRCNELNPQSLHILRAWLASRLSVGCWLTFLSFVLWASPRNILSVTAFLRNVAMELFLTNVPAHLSDDRLRTELEPHTRVLGVVDWLCDKPKGKAHAWISFVSEAEGKRFLQKHESVNTPTQPKIFQNDKRSSQSKAKGVARLHILKTPIYVKKSKREVDKFTLQALEYQKDQRKELAEDLSRRASKDSNNSKNNTNTNTNSSSNTNNNNNSSSSNNSSSNSNSNSTISTPIRGISCGKNIFAGESDTLVFVQQSSSNVKGVAKFGRRALILTLGQEFRVDIAYDTIQDLIAGVSDNSLTFVLSETPRFYEVQAATPTQPGHASHFPKWERQTHISTWPAHDKYVAHCLVYQITLASHYAETLETLKSRNVIAVTRQNLPVLRNPKPFDQDYTTSMSRFEGSIGSAGSGRTKLLPFAILFQVQALVWNNYLHPAIATKLLHLMTSVARDCKRSGTPLPFTTDAMKQLYQKIPYPCPGTEPQDLFEGELASIVVEAERALRNEDQKRTLHYGAQLPRHQAWILKAMVTPTRITLHGPDAESMNRVLRMFPNHSDYFMRVIFGDEDGQDLALTSNVKNTLVFERYRKILKDGIQVAGRKFEFLGFSHSSLRSHSAWFVAAFVDDSMNLQNNDTIIKSLGDFSDIRIAAKCAARIGQAFSETPYAVPILKCGINIEYIDDVKTADGKRVFSDGVGTISWDAMEEVWDHLPKASSEATCVQVRLGGIKGMLSLDSRLNGKVICVRKESMMKFPSKDQTEMGICDTASKPMRTYLNRQTIKILEDMGTNSEWFIDQQNKALNVLRNVTTTAANTSTFLKNQMVGTTAGLPRLIRYLSTIGIDYRRERFMKKVVDHTILRELRLLKHKARIPVDMGVTLFGVMDETGFLEEGQIYVTFNESHDHLQGRVKRSLKDGTVLVTRSPALHPGDIQLARMTTPPQGHPLRNLKNCVVFSQKGSRDLPSQLSGGDLDGDLYNVFWDPFVIPKQYFGPADYPRVKPPELDRAVTRDDIADFFVKFMEADILGIIANRHQMLADYQDEGTLSADCVDLAEMHSTAVDYSKTGIAVRHQDMPKPPRMRPDFLAPAPPTRLFDRGEIDHIGDPNENEDDEDGMGMAKHKYYKSLKILGELYRGVDEKKIWANDVQRPVDMSGPPLWDQLSIHVRNALWEEGYSTLDIDYRRQIDHAWKIRDLYESSVSNNMWQFSSNPRVPITEVEAFCGSILNPKGSQTRRERDSSIKLKDEMDNVMSHMVKLISDRSGGVTNADDALSVMSDDDEIGERRAMNAIELSWACMIVGNDKALDKNYRQDELKLESFRVVAACCLVKELNELLTRKNWGRMLKTSGGFVGVSSGNRNRQHGPLPIR</sequence>
<accession>G9NRF8</accession>
<dbReference type="GO" id="GO:0003968">
    <property type="term" value="F:RNA-directed RNA polymerase activity"/>
    <property type="evidence" value="ECO:0007669"/>
    <property type="project" value="UniProtKB-KW"/>
</dbReference>
<dbReference type="Pfam" id="PF05183">
    <property type="entry name" value="RdRP"/>
    <property type="match status" value="1"/>
</dbReference>
<dbReference type="GO" id="GO:0030422">
    <property type="term" value="P:siRNA processing"/>
    <property type="evidence" value="ECO:0007669"/>
    <property type="project" value="TreeGrafter"/>
</dbReference>
<feature type="compositionally biased region" description="Basic and acidic residues" evidence="2">
    <location>
        <begin position="210"/>
        <end position="222"/>
    </location>
</feature>
<evidence type="ECO:0000313" key="6">
    <source>
        <dbReference type="Proteomes" id="UP000005426"/>
    </source>
</evidence>
<dbReference type="PANTHER" id="PTHR23079">
    <property type="entry name" value="RNA-DEPENDENT RNA POLYMERASE"/>
    <property type="match status" value="1"/>
</dbReference>
<dbReference type="GO" id="GO:0003723">
    <property type="term" value="F:RNA binding"/>
    <property type="evidence" value="ECO:0007669"/>
    <property type="project" value="UniProtKB-KW"/>
</dbReference>
<dbReference type="OMA" id="GIMDETN"/>
<dbReference type="STRING" id="452589.G9NRF8"/>
<evidence type="ECO:0000313" key="5">
    <source>
        <dbReference type="EMBL" id="EHK46591.1"/>
    </source>
</evidence>
<dbReference type="Pfam" id="PF25358">
    <property type="entry name" value="PH_fung_RdRP"/>
    <property type="match status" value="1"/>
</dbReference>
<feature type="region of interest" description="Disordered" evidence="2">
    <location>
        <begin position="1123"/>
        <end position="1143"/>
    </location>
</feature>
<comment type="caution">
    <text evidence="5">The sequence shown here is derived from an EMBL/GenBank/DDBJ whole genome shotgun (WGS) entry which is preliminary data.</text>
</comment>
<dbReference type="HOGENOM" id="CLU_001366_2_0_1"/>
<dbReference type="Proteomes" id="UP000005426">
    <property type="component" value="Unassembled WGS sequence"/>
</dbReference>
<keyword evidence="1" id="KW-0696">RNA-directed RNA polymerase</keyword>
<dbReference type="EMBL" id="ABDG02000022">
    <property type="protein sequence ID" value="EHK46591.1"/>
    <property type="molecule type" value="Genomic_DNA"/>
</dbReference>
<keyword evidence="1" id="KW-0548">Nucleotidyltransferase</keyword>
<keyword evidence="1" id="KW-0808">Transferase</keyword>